<reference evidence="10 11" key="1">
    <citation type="submission" date="2019-03" db="EMBL/GenBank/DDBJ databases">
        <title>Subsurface microbial communities from deep shales in Ohio and West Virginia, USA.</title>
        <authorList>
            <person name="Wrighton K."/>
        </authorList>
    </citation>
    <scope>NUCLEOTIDE SEQUENCE [LARGE SCALE GENOMIC DNA]</scope>
    <source>
        <strain evidence="10 11">MSL 6dP</strain>
    </source>
</reference>
<dbReference type="InterPro" id="IPR038501">
    <property type="entry name" value="Spore_GerAC_C_sf"/>
</dbReference>
<evidence type="ECO:0000256" key="3">
    <source>
        <dbReference type="ARBA" id="ARBA00022544"/>
    </source>
</evidence>
<name>A0A4R8H8T7_9FIRM</name>
<keyword evidence="4" id="KW-0732">Signal</keyword>
<feature type="domain" description="Spore germination GerAC-like C-terminal" evidence="8">
    <location>
        <begin position="208"/>
        <end position="373"/>
    </location>
</feature>
<feature type="domain" description="Spore germination protein N-terminal" evidence="9">
    <location>
        <begin position="22"/>
        <end position="198"/>
    </location>
</feature>
<evidence type="ECO:0000256" key="1">
    <source>
        <dbReference type="ARBA" id="ARBA00004635"/>
    </source>
</evidence>
<dbReference type="PROSITE" id="PS51257">
    <property type="entry name" value="PROKAR_LIPOPROTEIN"/>
    <property type="match status" value="1"/>
</dbReference>
<dbReference type="AlphaFoldDB" id="A0A4R8H8T7"/>
<evidence type="ECO:0000256" key="7">
    <source>
        <dbReference type="ARBA" id="ARBA00023288"/>
    </source>
</evidence>
<comment type="subcellular location">
    <subcellularLocation>
        <location evidence="1">Membrane</location>
        <topology evidence="1">Lipid-anchor</topology>
    </subcellularLocation>
</comment>
<evidence type="ECO:0000256" key="2">
    <source>
        <dbReference type="ARBA" id="ARBA00007886"/>
    </source>
</evidence>
<comment type="caution">
    <text evidence="10">The sequence shown here is derived from an EMBL/GenBank/DDBJ whole genome shotgun (WGS) entry which is preliminary data.</text>
</comment>
<dbReference type="NCBIfam" id="TIGR02887">
    <property type="entry name" value="spore_ger_x_C"/>
    <property type="match status" value="1"/>
</dbReference>
<evidence type="ECO:0000256" key="6">
    <source>
        <dbReference type="ARBA" id="ARBA00023139"/>
    </source>
</evidence>
<gene>
    <name evidence="10" type="ORF">C7959_1101</name>
</gene>
<dbReference type="InterPro" id="IPR008844">
    <property type="entry name" value="Spore_GerAC-like"/>
</dbReference>
<keyword evidence="3" id="KW-0309">Germination</keyword>
<evidence type="ECO:0000259" key="9">
    <source>
        <dbReference type="Pfam" id="PF25198"/>
    </source>
</evidence>
<organism evidence="10 11">
    <name type="scientific">Orenia marismortui</name>
    <dbReference type="NCBI Taxonomy" id="46469"/>
    <lineage>
        <taxon>Bacteria</taxon>
        <taxon>Bacillati</taxon>
        <taxon>Bacillota</taxon>
        <taxon>Clostridia</taxon>
        <taxon>Halanaerobiales</taxon>
        <taxon>Halobacteroidaceae</taxon>
        <taxon>Orenia</taxon>
    </lineage>
</organism>
<dbReference type="GO" id="GO:0016020">
    <property type="term" value="C:membrane"/>
    <property type="evidence" value="ECO:0007669"/>
    <property type="project" value="UniProtKB-SubCell"/>
</dbReference>
<dbReference type="Pfam" id="PF05504">
    <property type="entry name" value="Spore_GerAC"/>
    <property type="match status" value="1"/>
</dbReference>
<accession>A0A4R8H8T7</accession>
<proteinExistence type="inferred from homology"/>
<sequence>MRKIVKLLIIIMLINLLTGCWDRRDIEETVPVLGIGIDFIKEEERELTKSSRVKVTVQIPIPANMEQGEDVVWVMSSVGESIAGAIDNLQNKLNQELFFGHLQLIIFSQDVAKEGINKFLNYFRNLPQIRRLSWLLISENNAEDIIKSEPKLESIQALYLSHMLNNGAKTGRIPDLRLGDFFIRLSNPGQESTVVMIKANKEIIDYIGLAVFDGDEFVGSLDQPETLYYQRLMGTSGSGSNLVLSSDPTTEIDPLTIQIQEVSSKIRPIVKNKELKMNINIKVEAKVIEQLNQSNLGREKIVHQIEKRIENKIKSEVDKVIRKTQKKFQSDVWGFGEYVRAYYPSYWQKISWKQKYSNIKFNLEVKAYIRQVGMIKFEGK</sequence>
<keyword evidence="11" id="KW-1185">Reference proteome</keyword>
<evidence type="ECO:0000259" key="8">
    <source>
        <dbReference type="Pfam" id="PF05504"/>
    </source>
</evidence>
<dbReference type="PANTHER" id="PTHR35789">
    <property type="entry name" value="SPORE GERMINATION PROTEIN B3"/>
    <property type="match status" value="1"/>
</dbReference>
<dbReference type="Gene3D" id="3.30.300.210">
    <property type="entry name" value="Nutrient germinant receptor protein C, domain 3"/>
    <property type="match status" value="1"/>
</dbReference>
<keyword evidence="6" id="KW-0564">Palmitate</keyword>
<protein>
    <submittedName>
        <fullName evidence="10">Ger(X)C family germination protein</fullName>
    </submittedName>
</protein>
<comment type="similarity">
    <text evidence="2">Belongs to the GerABKC lipoprotein family.</text>
</comment>
<evidence type="ECO:0000313" key="11">
    <source>
        <dbReference type="Proteomes" id="UP000295832"/>
    </source>
</evidence>
<dbReference type="InterPro" id="IPR046953">
    <property type="entry name" value="Spore_GerAC-like_C"/>
</dbReference>
<dbReference type="EMBL" id="SOEG01000010">
    <property type="protein sequence ID" value="TDX51757.1"/>
    <property type="molecule type" value="Genomic_DNA"/>
</dbReference>
<keyword evidence="5" id="KW-0472">Membrane</keyword>
<evidence type="ECO:0000313" key="10">
    <source>
        <dbReference type="EMBL" id="TDX51757.1"/>
    </source>
</evidence>
<keyword evidence="7" id="KW-0449">Lipoprotein</keyword>
<dbReference type="Pfam" id="PF25198">
    <property type="entry name" value="Spore_GerAC_N"/>
    <property type="match status" value="1"/>
</dbReference>
<dbReference type="STRING" id="926561.GCA_000379025_02228"/>
<dbReference type="RefSeq" id="WP_134116269.1">
    <property type="nucleotide sequence ID" value="NZ_SOEG01000010.1"/>
</dbReference>
<dbReference type="GO" id="GO:0009847">
    <property type="term" value="P:spore germination"/>
    <property type="evidence" value="ECO:0007669"/>
    <property type="project" value="InterPro"/>
</dbReference>
<evidence type="ECO:0000256" key="4">
    <source>
        <dbReference type="ARBA" id="ARBA00022729"/>
    </source>
</evidence>
<dbReference type="Proteomes" id="UP000295832">
    <property type="component" value="Unassembled WGS sequence"/>
</dbReference>
<dbReference type="PANTHER" id="PTHR35789:SF1">
    <property type="entry name" value="SPORE GERMINATION PROTEIN B3"/>
    <property type="match status" value="1"/>
</dbReference>
<dbReference type="InterPro" id="IPR057336">
    <property type="entry name" value="GerAC_N"/>
</dbReference>
<evidence type="ECO:0000256" key="5">
    <source>
        <dbReference type="ARBA" id="ARBA00023136"/>
    </source>
</evidence>